<name>A0A395V565_9FIRM</name>
<sequence length="261" mass="29167">MEKVRYMISDAANIVHVESHVLRYWEDELELNIPRNEMGHRYYTKENIAEFQRIKELKEQGYQLKAIRMIVHNGPIEGLTAEAPIPVGQAPLSVGAAAAIPQPVQPVAAQPAAVAQPVQQSVQPVQPVAAQPAAVAQPVQQSMQQSVQPVQPAAPQQLPVKTTAESPQSILNNTDKMAQFTELMTEIVGKALAANNEELGQSISEEVGKQVIKEMNYLMREREEAEEDRFRRLDAAIRGNIRKKDEQKEKKLWKKKKPSQA</sequence>
<protein>
    <submittedName>
        <fullName evidence="4">MerR family transcriptional regulator</fullName>
    </submittedName>
</protein>
<dbReference type="InterPro" id="IPR000551">
    <property type="entry name" value="MerR-type_HTH_dom"/>
</dbReference>
<dbReference type="InterPro" id="IPR009061">
    <property type="entry name" value="DNA-bd_dom_put_sf"/>
</dbReference>
<keyword evidence="1" id="KW-0238">DNA-binding</keyword>
<reference evidence="4 5" key="1">
    <citation type="submission" date="2018-08" db="EMBL/GenBank/DDBJ databases">
        <title>A genome reference for cultivated species of the human gut microbiota.</title>
        <authorList>
            <person name="Zou Y."/>
            <person name="Xue W."/>
            <person name="Luo G."/>
        </authorList>
    </citation>
    <scope>NUCLEOTIDE SEQUENCE [LARGE SCALE GENOMIC DNA]</scope>
    <source>
        <strain evidence="4 5">AF22-12AC</strain>
    </source>
</reference>
<dbReference type="EMBL" id="QRVL01000025">
    <property type="protein sequence ID" value="RGS36025.1"/>
    <property type="molecule type" value="Genomic_DNA"/>
</dbReference>
<evidence type="ECO:0000256" key="2">
    <source>
        <dbReference type="SAM" id="MobiDB-lite"/>
    </source>
</evidence>
<feature type="domain" description="HTH merR-type" evidence="3">
    <location>
        <begin position="5"/>
        <end position="73"/>
    </location>
</feature>
<feature type="compositionally biased region" description="Basic residues" evidence="2">
    <location>
        <begin position="251"/>
        <end position="261"/>
    </location>
</feature>
<dbReference type="GO" id="GO:0003677">
    <property type="term" value="F:DNA binding"/>
    <property type="evidence" value="ECO:0007669"/>
    <property type="project" value="UniProtKB-KW"/>
</dbReference>
<dbReference type="PANTHER" id="PTHR30204:SF15">
    <property type="entry name" value="BLL5018 PROTEIN"/>
    <property type="match status" value="1"/>
</dbReference>
<dbReference type="RefSeq" id="WP_118098602.1">
    <property type="nucleotide sequence ID" value="NZ_QRVL01000025.1"/>
</dbReference>
<comment type="caution">
    <text evidence="4">The sequence shown here is derived from an EMBL/GenBank/DDBJ whole genome shotgun (WGS) entry which is preliminary data.</text>
</comment>
<dbReference type="GO" id="GO:0003700">
    <property type="term" value="F:DNA-binding transcription factor activity"/>
    <property type="evidence" value="ECO:0007669"/>
    <property type="project" value="InterPro"/>
</dbReference>
<dbReference type="SMART" id="SM00422">
    <property type="entry name" value="HTH_MERR"/>
    <property type="match status" value="1"/>
</dbReference>
<evidence type="ECO:0000313" key="5">
    <source>
        <dbReference type="Proteomes" id="UP000266172"/>
    </source>
</evidence>
<proteinExistence type="predicted"/>
<organism evidence="4 5">
    <name type="scientific">Roseburia hominis</name>
    <dbReference type="NCBI Taxonomy" id="301301"/>
    <lineage>
        <taxon>Bacteria</taxon>
        <taxon>Bacillati</taxon>
        <taxon>Bacillota</taxon>
        <taxon>Clostridia</taxon>
        <taxon>Lachnospirales</taxon>
        <taxon>Lachnospiraceae</taxon>
        <taxon>Roseburia</taxon>
    </lineage>
</organism>
<dbReference type="Gene3D" id="1.10.1660.10">
    <property type="match status" value="1"/>
</dbReference>
<dbReference type="PANTHER" id="PTHR30204">
    <property type="entry name" value="REDOX-CYCLING DRUG-SENSING TRANSCRIPTIONAL ACTIVATOR SOXR"/>
    <property type="match status" value="1"/>
</dbReference>
<evidence type="ECO:0000313" key="4">
    <source>
        <dbReference type="EMBL" id="RGS36025.1"/>
    </source>
</evidence>
<dbReference type="InterPro" id="IPR047057">
    <property type="entry name" value="MerR_fam"/>
</dbReference>
<evidence type="ECO:0000259" key="3">
    <source>
        <dbReference type="PROSITE" id="PS50937"/>
    </source>
</evidence>
<dbReference type="PROSITE" id="PS50937">
    <property type="entry name" value="HTH_MERR_2"/>
    <property type="match status" value="1"/>
</dbReference>
<dbReference type="Pfam" id="PF13411">
    <property type="entry name" value="MerR_1"/>
    <property type="match status" value="1"/>
</dbReference>
<gene>
    <name evidence="4" type="ORF">DWX93_16035</name>
</gene>
<accession>A0A395V565</accession>
<dbReference type="Proteomes" id="UP000266172">
    <property type="component" value="Unassembled WGS sequence"/>
</dbReference>
<dbReference type="SUPFAM" id="SSF46955">
    <property type="entry name" value="Putative DNA-binding domain"/>
    <property type="match status" value="1"/>
</dbReference>
<feature type="region of interest" description="Disordered" evidence="2">
    <location>
        <begin position="235"/>
        <end position="261"/>
    </location>
</feature>
<evidence type="ECO:0000256" key="1">
    <source>
        <dbReference type="ARBA" id="ARBA00023125"/>
    </source>
</evidence>
<dbReference type="AlphaFoldDB" id="A0A395V565"/>
<dbReference type="CDD" id="cd04764">
    <property type="entry name" value="HTH_MlrA-like_sg1"/>
    <property type="match status" value="1"/>
</dbReference>